<comment type="similarity">
    <text evidence="1">Belongs to the short-chain dehydrogenases/reductases (SDR) family.</text>
</comment>
<dbReference type="GO" id="GO:0016491">
    <property type="term" value="F:oxidoreductase activity"/>
    <property type="evidence" value="ECO:0007669"/>
    <property type="project" value="UniProtKB-KW"/>
</dbReference>
<dbReference type="PANTHER" id="PTHR43477:SF1">
    <property type="entry name" value="DIHYDROANTICAPSIN 7-DEHYDROGENASE"/>
    <property type="match status" value="1"/>
</dbReference>
<dbReference type="InterPro" id="IPR051122">
    <property type="entry name" value="SDR_DHRS6-like"/>
</dbReference>
<dbReference type="AlphaFoldDB" id="A0A192D3C6"/>
<dbReference type="PANTHER" id="PTHR43477">
    <property type="entry name" value="DIHYDROANTICAPSIN 7-DEHYDROGENASE"/>
    <property type="match status" value="1"/>
</dbReference>
<accession>A0A192D3C6</accession>
<dbReference type="STRING" id="1112.A9D12_04090"/>
<dbReference type="RefSeq" id="WP_068350045.1">
    <property type="nucleotide sequence ID" value="NZ_CP016033.1"/>
</dbReference>
<dbReference type="Proteomes" id="UP000078263">
    <property type="component" value="Chromosome"/>
</dbReference>
<dbReference type="InterPro" id="IPR036291">
    <property type="entry name" value="NAD(P)-bd_dom_sf"/>
</dbReference>
<evidence type="ECO:0000256" key="2">
    <source>
        <dbReference type="ARBA" id="ARBA00023002"/>
    </source>
</evidence>
<reference evidence="3 4" key="1">
    <citation type="submission" date="2016-05" db="EMBL/GenBank/DDBJ databases">
        <title>Compelete Genome Sequence of Bacteriochlorophyll-Synthesizing Bacterium Porphyrobacter neustonensis DSM 9434.</title>
        <authorList>
            <person name="Shi X.-L."/>
            <person name="Wu Y.-H."/>
            <person name="Cheng H."/>
            <person name="Xu L."/>
            <person name="Zhang X.-Q."/>
            <person name="Wang C.-S."/>
            <person name="Xu X.-W."/>
        </authorList>
    </citation>
    <scope>NUCLEOTIDE SEQUENCE [LARGE SCALE GENOMIC DNA]</scope>
    <source>
        <strain evidence="3 4">DSM 9434</strain>
    </source>
</reference>
<evidence type="ECO:0000256" key="1">
    <source>
        <dbReference type="ARBA" id="ARBA00006484"/>
    </source>
</evidence>
<dbReference type="InterPro" id="IPR002347">
    <property type="entry name" value="SDR_fam"/>
</dbReference>
<dbReference type="EMBL" id="CP016033">
    <property type="protein sequence ID" value="ANK12259.1"/>
    <property type="molecule type" value="Genomic_DNA"/>
</dbReference>
<keyword evidence="4" id="KW-1185">Reference proteome</keyword>
<sequence length="254" mass="26531">MDLGLKGKKVIMNGGAHGLGLESLKLFAAEGADVAFFSRKEDRIAAAVAEIDAAGPGKVFAEVFDMASGAEAYQAWLEKAAQELGGCDIFVHTASASGTGGAGDWQACLDMDIKGAAYAVETLTPYLEASGTGSIVMLSSTAALETFIAPNPFNALKAALITYASQLSQAYAAKGIRVNTVSPGAVYYKGGNWEVIEEHMKELFDATLARMPTGRFGEPVEVAKAIVFVASPAVPYMTGANIVVDGGFTQRVQF</sequence>
<dbReference type="OrthoDB" id="9793325at2"/>
<dbReference type="Gene3D" id="3.40.50.720">
    <property type="entry name" value="NAD(P)-binding Rossmann-like Domain"/>
    <property type="match status" value="1"/>
</dbReference>
<proteinExistence type="inferred from homology"/>
<keyword evidence="2" id="KW-0560">Oxidoreductase</keyword>
<dbReference type="KEGG" id="pns:A9D12_04090"/>
<dbReference type="Pfam" id="PF13561">
    <property type="entry name" value="adh_short_C2"/>
    <property type="match status" value="1"/>
</dbReference>
<dbReference type="SUPFAM" id="SSF51735">
    <property type="entry name" value="NAD(P)-binding Rossmann-fold domains"/>
    <property type="match status" value="1"/>
</dbReference>
<gene>
    <name evidence="3" type="ORF">A9D12_04090</name>
</gene>
<evidence type="ECO:0000313" key="4">
    <source>
        <dbReference type="Proteomes" id="UP000078263"/>
    </source>
</evidence>
<name>A0A192D3C6_9SPHN</name>
<dbReference type="PRINTS" id="PR00081">
    <property type="entry name" value="GDHRDH"/>
</dbReference>
<organism evidence="3 4">
    <name type="scientific">Erythrobacter neustonensis</name>
    <dbReference type="NCBI Taxonomy" id="1112"/>
    <lineage>
        <taxon>Bacteria</taxon>
        <taxon>Pseudomonadati</taxon>
        <taxon>Pseudomonadota</taxon>
        <taxon>Alphaproteobacteria</taxon>
        <taxon>Sphingomonadales</taxon>
        <taxon>Erythrobacteraceae</taxon>
        <taxon>Erythrobacter/Porphyrobacter group</taxon>
        <taxon>Erythrobacter</taxon>
    </lineage>
</organism>
<protein>
    <submittedName>
        <fullName evidence="3">3-ketoacyl-ACP reductase</fullName>
    </submittedName>
</protein>
<evidence type="ECO:0000313" key="3">
    <source>
        <dbReference type="EMBL" id="ANK12259.1"/>
    </source>
</evidence>